<dbReference type="Gene3D" id="3.40.630.190">
    <property type="entry name" value="LCP protein"/>
    <property type="match status" value="1"/>
</dbReference>
<evidence type="ECO:0000256" key="1">
    <source>
        <dbReference type="ARBA" id="ARBA00006068"/>
    </source>
</evidence>
<dbReference type="RefSeq" id="WP_204403438.1">
    <property type="nucleotide sequence ID" value="NZ_JAFBEE010000018.1"/>
</dbReference>
<comment type="similarity">
    <text evidence="1">Belongs to the LytR/CpsA/Psr (LCP) family.</text>
</comment>
<gene>
    <name evidence="4" type="ORF">JOC73_002388</name>
</gene>
<dbReference type="PANTHER" id="PTHR33392">
    <property type="entry name" value="POLYISOPRENYL-TEICHOIC ACID--PEPTIDOGLYCAN TEICHOIC ACID TRANSFERASE TAGU"/>
    <property type="match status" value="1"/>
</dbReference>
<organism evidence="4 5">
    <name type="scientific">Alkaliphilus hydrothermalis</name>
    <dbReference type="NCBI Taxonomy" id="1482730"/>
    <lineage>
        <taxon>Bacteria</taxon>
        <taxon>Bacillati</taxon>
        <taxon>Bacillota</taxon>
        <taxon>Clostridia</taxon>
        <taxon>Peptostreptococcales</taxon>
        <taxon>Natronincolaceae</taxon>
        <taxon>Alkaliphilus</taxon>
    </lineage>
</organism>
<dbReference type="EMBL" id="JAFBEE010000018">
    <property type="protein sequence ID" value="MBM7615814.1"/>
    <property type="molecule type" value="Genomic_DNA"/>
</dbReference>
<evidence type="ECO:0000259" key="2">
    <source>
        <dbReference type="Pfam" id="PF03816"/>
    </source>
</evidence>
<comment type="caution">
    <text evidence="4">The sequence shown here is derived from an EMBL/GenBank/DDBJ whole genome shotgun (WGS) entry which is preliminary data.</text>
</comment>
<evidence type="ECO:0000259" key="3">
    <source>
        <dbReference type="Pfam" id="PF13399"/>
    </source>
</evidence>
<dbReference type="InterPro" id="IPR050922">
    <property type="entry name" value="LytR/CpsA/Psr_CW_biosynth"/>
</dbReference>
<sequence>MAKIDKKRVIGSPKRFSIFLLLIVLMFFAGGAFANLIKAGGFNGEETLFKNPFVKDERLNILVFGVDAPDKESIKGTRSDSIMLLCVNSSGKNPVLISIPRDTRVEIPGRRYHEKINHAHAYGEEELLEETMEKLFNIDIDYYVRVNYKAVEEVVDALGGVEVDVPMDMQYTDRRSTPPLSINIKKGLQTLNGQEAVNFMRYRKGYANQDLGRIEAQQQFVSALKDKVLSPSVITKIPKLIDIFYDNVNTNIPKTKLVSLGSKAVGLQGEDIVRLTLPGTSKYINGISYYLPDEEQLKQIRNAHLLDEAEYVPTVEVLNGCGKAGIASTYKEKIEASNIQLEEVMVGNYTTSDVSTSFIEYSGKAEKKAKEIAKLLGIKKVTKYEGDVASAEIRVIIGEDLDK</sequence>
<evidence type="ECO:0000313" key="4">
    <source>
        <dbReference type="EMBL" id="MBM7615814.1"/>
    </source>
</evidence>
<feature type="domain" description="LytR/CpsA/Psr regulator C-terminal" evidence="3">
    <location>
        <begin position="314"/>
        <end position="400"/>
    </location>
</feature>
<name>A0ABS2NS76_9FIRM</name>
<evidence type="ECO:0000313" key="5">
    <source>
        <dbReference type="Proteomes" id="UP001314796"/>
    </source>
</evidence>
<dbReference type="PANTHER" id="PTHR33392:SF6">
    <property type="entry name" value="POLYISOPRENYL-TEICHOIC ACID--PEPTIDOGLYCAN TEICHOIC ACID TRANSFERASE TAGU"/>
    <property type="match status" value="1"/>
</dbReference>
<dbReference type="NCBIfam" id="TIGR00350">
    <property type="entry name" value="lytR_cpsA_psr"/>
    <property type="match status" value="1"/>
</dbReference>
<dbReference type="Pfam" id="PF03816">
    <property type="entry name" value="LytR_cpsA_psr"/>
    <property type="match status" value="1"/>
</dbReference>
<dbReference type="Proteomes" id="UP001314796">
    <property type="component" value="Unassembled WGS sequence"/>
</dbReference>
<protein>
    <submittedName>
        <fullName evidence="4">LCP family protein required for cell wall assembly</fullName>
    </submittedName>
</protein>
<dbReference type="Gene3D" id="3.30.70.2390">
    <property type="match status" value="1"/>
</dbReference>
<keyword evidence="5" id="KW-1185">Reference proteome</keyword>
<dbReference type="InterPro" id="IPR027381">
    <property type="entry name" value="LytR/CpsA/Psr_C"/>
</dbReference>
<dbReference type="Pfam" id="PF13399">
    <property type="entry name" value="LytR_C"/>
    <property type="match status" value="1"/>
</dbReference>
<accession>A0ABS2NS76</accession>
<dbReference type="InterPro" id="IPR004474">
    <property type="entry name" value="LytR_CpsA_psr"/>
</dbReference>
<proteinExistence type="inferred from homology"/>
<feature type="domain" description="Cell envelope-related transcriptional attenuator" evidence="2">
    <location>
        <begin position="78"/>
        <end position="228"/>
    </location>
</feature>
<reference evidence="4 5" key="1">
    <citation type="submission" date="2021-01" db="EMBL/GenBank/DDBJ databases">
        <title>Genomic Encyclopedia of Type Strains, Phase IV (KMG-IV): sequencing the most valuable type-strain genomes for metagenomic binning, comparative biology and taxonomic classification.</title>
        <authorList>
            <person name="Goeker M."/>
        </authorList>
    </citation>
    <scope>NUCLEOTIDE SEQUENCE [LARGE SCALE GENOMIC DNA]</scope>
    <source>
        <strain evidence="4 5">DSM 25890</strain>
    </source>
</reference>